<dbReference type="EMBL" id="CP010777">
    <property type="protein sequence ID" value="AKQ47153.1"/>
    <property type="molecule type" value="Genomic_DNA"/>
</dbReference>
<sequence length="71" mass="8336">MTGNVSCKAIKIRDKKSNRDLNLSLFILFDLYKSNKKKDILNYERRLEKLAERKITVVFFVALTSGRRKSI</sequence>
<dbReference type="KEGG" id="ruf:TH63_18315"/>
<dbReference type="AlphaFoldDB" id="A0A0H4VPC5"/>
<protein>
    <submittedName>
        <fullName evidence="1">Uncharacterized protein</fullName>
    </submittedName>
</protein>
<dbReference type="Proteomes" id="UP000036458">
    <property type="component" value="Chromosome"/>
</dbReference>
<proteinExistence type="predicted"/>
<gene>
    <name evidence="1" type="ORF">TH63_18315</name>
</gene>
<evidence type="ECO:0000313" key="2">
    <source>
        <dbReference type="Proteomes" id="UP000036458"/>
    </source>
</evidence>
<organism evidence="1 2">
    <name type="scientific">Rufibacter radiotolerans</name>
    <dbReference type="NCBI Taxonomy" id="1379910"/>
    <lineage>
        <taxon>Bacteria</taxon>
        <taxon>Pseudomonadati</taxon>
        <taxon>Bacteroidota</taxon>
        <taxon>Cytophagia</taxon>
        <taxon>Cytophagales</taxon>
        <taxon>Hymenobacteraceae</taxon>
        <taxon>Rufibacter</taxon>
    </lineage>
</organism>
<accession>A0A0H4VPC5</accession>
<name>A0A0H4VPC5_9BACT</name>
<dbReference type="PATRIC" id="fig|1379910.4.peg.3991"/>
<evidence type="ECO:0000313" key="1">
    <source>
        <dbReference type="EMBL" id="AKQ47153.1"/>
    </source>
</evidence>
<keyword evidence="2" id="KW-1185">Reference proteome</keyword>
<reference evidence="1 2" key="1">
    <citation type="submission" date="2015-01" db="EMBL/GenBank/DDBJ databases">
        <title>Rufibacter sp./DG31D/ whole genome sequencing.</title>
        <authorList>
            <person name="Kim M.K."/>
            <person name="Srinivasan S."/>
            <person name="Lee J.-J."/>
        </authorList>
    </citation>
    <scope>NUCLEOTIDE SEQUENCE [LARGE SCALE GENOMIC DNA]</scope>
    <source>
        <strain evidence="1 2">DG31D</strain>
    </source>
</reference>